<organism evidence="2 3">
    <name type="scientific">Pararge aegeria aegeria</name>
    <dbReference type="NCBI Taxonomy" id="348720"/>
    <lineage>
        <taxon>Eukaryota</taxon>
        <taxon>Metazoa</taxon>
        <taxon>Ecdysozoa</taxon>
        <taxon>Arthropoda</taxon>
        <taxon>Hexapoda</taxon>
        <taxon>Insecta</taxon>
        <taxon>Pterygota</taxon>
        <taxon>Neoptera</taxon>
        <taxon>Endopterygota</taxon>
        <taxon>Lepidoptera</taxon>
        <taxon>Glossata</taxon>
        <taxon>Ditrysia</taxon>
        <taxon>Papilionoidea</taxon>
        <taxon>Nymphalidae</taxon>
        <taxon>Satyrinae</taxon>
        <taxon>Satyrini</taxon>
        <taxon>Parargina</taxon>
        <taxon>Pararge</taxon>
    </lineage>
</organism>
<dbReference type="EMBL" id="CAKXAJ010024830">
    <property type="protein sequence ID" value="CAH2231047.1"/>
    <property type="molecule type" value="Genomic_DNA"/>
</dbReference>
<feature type="region of interest" description="Disordered" evidence="1">
    <location>
        <begin position="19"/>
        <end position="63"/>
    </location>
</feature>
<reference evidence="2" key="1">
    <citation type="submission" date="2022-03" db="EMBL/GenBank/DDBJ databases">
        <authorList>
            <person name="Lindestad O."/>
        </authorList>
    </citation>
    <scope>NUCLEOTIDE SEQUENCE</scope>
</reference>
<sequence>MQDRARICKYRHIYKRKGSPERRTNAALRGNQSGEIPSMSDRKMSNELPSPSHARVSDTRRGRHSTAALRLPPLCWYIYRLIIELVSITITRQLGKWQALKAGRGRAALPRLRSAVASQSALSAHAQPSDLISANPMLTCYYFKH</sequence>
<evidence type="ECO:0000313" key="3">
    <source>
        <dbReference type="Proteomes" id="UP000838756"/>
    </source>
</evidence>
<accession>A0A8S4R8L7</accession>
<dbReference type="OrthoDB" id="7460458at2759"/>
<keyword evidence="3" id="KW-1185">Reference proteome</keyword>
<name>A0A8S4R8L7_9NEOP</name>
<evidence type="ECO:0000313" key="2">
    <source>
        <dbReference type="EMBL" id="CAH2231047.1"/>
    </source>
</evidence>
<comment type="caution">
    <text evidence="2">The sequence shown here is derived from an EMBL/GenBank/DDBJ whole genome shotgun (WGS) entry which is preliminary data.</text>
</comment>
<gene>
    <name evidence="2" type="primary">jg3478</name>
    <name evidence="2" type="ORF">PAEG_LOCUS9981</name>
</gene>
<dbReference type="AlphaFoldDB" id="A0A8S4R8L7"/>
<dbReference type="Proteomes" id="UP000838756">
    <property type="component" value="Unassembled WGS sequence"/>
</dbReference>
<proteinExistence type="predicted"/>
<protein>
    <submittedName>
        <fullName evidence="2">Jg3478 protein</fullName>
    </submittedName>
</protein>
<evidence type="ECO:0000256" key="1">
    <source>
        <dbReference type="SAM" id="MobiDB-lite"/>
    </source>
</evidence>